<evidence type="ECO:0000313" key="2">
    <source>
        <dbReference type="Proteomes" id="UP000596661"/>
    </source>
</evidence>
<proteinExistence type="predicted"/>
<protein>
    <submittedName>
        <fullName evidence="1">Uncharacterized protein</fullName>
    </submittedName>
</protein>
<accession>A0A803NLS3</accession>
<reference evidence="1" key="2">
    <citation type="submission" date="2021-03" db="UniProtKB">
        <authorList>
            <consortium name="EnsemblPlants"/>
        </authorList>
    </citation>
    <scope>IDENTIFICATION</scope>
</reference>
<dbReference type="Gramene" id="evm.model.01.2587">
    <property type="protein sequence ID" value="cds.evm.model.01.2587"/>
    <property type="gene ID" value="evm.TU.01.2587"/>
</dbReference>
<dbReference type="EnsemblPlants" id="evm.model.01.2587">
    <property type="protein sequence ID" value="cds.evm.model.01.2587"/>
    <property type="gene ID" value="evm.TU.01.2587"/>
</dbReference>
<keyword evidence="2" id="KW-1185">Reference proteome</keyword>
<organism evidence="1 2">
    <name type="scientific">Cannabis sativa</name>
    <name type="common">Hemp</name>
    <name type="synonym">Marijuana</name>
    <dbReference type="NCBI Taxonomy" id="3483"/>
    <lineage>
        <taxon>Eukaryota</taxon>
        <taxon>Viridiplantae</taxon>
        <taxon>Streptophyta</taxon>
        <taxon>Embryophyta</taxon>
        <taxon>Tracheophyta</taxon>
        <taxon>Spermatophyta</taxon>
        <taxon>Magnoliopsida</taxon>
        <taxon>eudicotyledons</taxon>
        <taxon>Gunneridae</taxon>
        <taxon>Pentapetalae</taxon>
        <taxon>rosids</taxon>
        <taxon>fabids</taxon>
        <taxon>Rosales</taxon>
        <taxon>Cannabaceae</taxon>
        <taxon>Cannabis</taxon>
    </lineage>
</organism>
<reference evidence="1" key="1">
    <citation type="submission" date="2018-11" db="EMBL/GenBank/DDBJ databases">
        <authorList>
            <person name="Grassa J C."/>
        </authorList>
    </citation>
    <scope>NUCLEOTIDE SEQUENCE [LARGE SCALE GENOMIC DNA]</scope>
</reference>
<name>A0A803NLS3_CANSA</name>
<dbReference type="EMBL" id="UZAU01000075">
    <property type="status" value="NOT_ANNOTATED_CDS"/>
    <property type="molecule type" value="Genomic_DNA"/>
</dbReference>
<evidence type="ECO:0000313" key="1">
    <source>
        <dbReference type="EnsemblPlants" id="cds.evm.model.01.2587"/>
    </source>
</evidence>
<dbReference type="AlphaFoldDB" id="A0A803NLS3"/>
<sequence length="117" mass="13209">MNGWKGIDTLHRRMGIDTMTSSEGEWLIQLRVVQRVGLAPFGISTFVRLTTRNFPIFTHLLDFDFRSMPGMNKMIVIDIIDFRCLNLDGSSFGLAPTHPLDVCPRKTMGPTRVSPPC</sequence>
<dbReference type="Proteomes" id="UP000596661">
    <property type="component" value="Chromosome 1"/>
</dbReference>